<dbReference type="Gene3D" id="3.40.50.410">
    <property type="entry name" value="von Willebrand factor, type A domain"/>
    <property type="match status" value="1"/>
</dbReference>
<dbReference type="CDD" id="cd00198">
    <property type="entry name" value="vWFA"/>
    <property type="match status" value="1"/>
</dbReference>
<evidence type="ECO:0000256" key="1">
    <source>
        <dbReference type="SAM" id="SignalP"/>
    </source>
</evidence>
<keyword evidence="1" id="KW-0732">Signal</keyword>
<dbReference type="SMART" id="SM00327">
    <property type="entry name" value="VWA"/>
    <property type="match status" value="1"/>
</dbReference>
<gene>
    <name evidence="3" type="ORF">J8C05_05250</name>
</gene>
<dbReference type="NCBIfam" id="TIGR03436">
    <property type="entry name" value="acidobact_VWFA"/>
    <property type="match status" value="1"/>
</dbReference>
<name>A0ABX8B6Z1_9BACT</name>
<protein>
    <submittedName>
        <fullName evidence="3">VWA domain-containing protein</fullName>
    </submittedName>
</protein>
<dbReference type="RefSeq" id="WP_211423112.1">
    <property type="nucleotide sequence ID" value="NZ_CP072642.1"/>
</dbReference>
<reference evidence="3 4" key="1">
    <citation type="submission" date="2021-03" db="EMBL/GenBank/DDBJ databases">
        <title>Genomic and phenotypic characterization of Chloracidobacterium isolates provides evidence for multiple species.</title>
        <authorList>
            <person name="Saini M.K."/>
            <person name="Costas A.M.G."/>
            <person name="Tank M."/>
            <person name="Bryant D.A."/>
        </authorList>
    </citation>
    <scope>NUCLEOTIDE SEQUENCE [LARGE SCALE GENOMIC DNA]</scope>
    <source>
        <strain evidence="3 4">N</strain>
    </source>
</reference>
<feature type="signal peptide" evidence="1">
    <location>
        <begin position="1"/>
        <end position="28"/>
    </location>
</feature>
<proteinExistence type="predicted"/>
<feature type="chain" id="PRO_5045619920" evidence="1">
    <location>
        <begin position="29"/>
        <end position="329"/>
    </location>
</feature>
<dbReference type="InterPro" id="IPR002035">
    <property type="entry name" value="VWF_A"/>
</dbReference>
<evidence type="ECO:0000313" key="3">
    <source>
        <dbReference type="EMBL" id="QUV94846.1"/>
    </source>
</evidence>
<dbReference type="Proteomes" id="UP000677668">
    <property type="component" value="Chromosome 1"/>
</dbReference>
<organism evidence="3 4">
    <name type="scientific">Chloracidobacterium sp. N</name>
    <dbReference type="NCBI Taxonomy" id="2821540"/>
    <lineage>
        <taxon>Bacteria</taxon>
        <taxon>Pseudomonadati</taxon>
        <taxon>Acidobacteriota</taxon>
        <taxon>Terriglobia</taxon>
        <taxon>Terriglobales</taxon>
        <taxon>Acidobacteriaceae</taxon>
        <taxon>Chloracidobacterium</taxon>
        <taxon>Chloracidobacterium aggregatum</taxon>
    </lineage>
</organism>
<dbReference type="InterPro" id="IPR036465">
    <property type="entry name" value="vWFA_dom_sf"/>
</dbReference>
<accession>A0ABX8B6Z1</accession>
<dbReference type="EMBL" id="CP072642">
    <property type="protein sequence ID" value="QUV94846.1"/>
    <property type="molecule type" value="Genomic_DNA"/>
</dbReference>
<dbReference type="PROSITE" id="PS50234">
    <property type="entry name" value="VWFA"/>
    <property type="match status" value="1"/>
</dbReference>
<dbReference type="Pfam" id="PF00092">
    <property type="entry name" value="VWA"/>
    <property type="match status" value="1"/>
</dbReference>
<keyword evidence="4" id="KW-1185">Reference proteome</keyword>
<dbReference type="InterPro" id="IPR017802">
    <property type="entry name" value="VWFA-rel_acidobac-type"/>
</dbReference>
<evidence type="ECO:0000259" key="2">
    <source>
        <dbReference type="PROSITE" id="PS50234"/>
    </source>
</evidence>
<feature type="domain" description="VWFA" evidence="2">
    <location>
        <begin position="96"/>
        <end position="283"/>
    </location>
</feature>
<dbReference type="SUPFAM" id="SSF53300">
    <property type="entry name" value="vWA-like"/>
    <property type="match status" value="1"/>
</dbReference>
<sequence length="329" mass="37214">MRHFLFILCCLGLLGGLLCVPRPPGVAAQNLPQPATAATGEEEFTLDVINISLPVTVIDRQGRFIPNLGQSDFEVFENKRRQPIIAFQRRDGLPLNVAILMDTSTSVRYRLAFEREAITEFLSKLLDNRRDQASFVTFDDEPRIRSGFTNDFQQLARVVNSVTTANGRTALYDTIKKVCLEHMPLASTRRRAILLVTDGGDTASSTTLDEAIAIAQRAEVTIYAISTKGGGVFRIEGNPYFNMDDRNLKRLCKETGGDVFFPSDTKQTKRAFDLAKDYLRNQYFLVYEPNENRNTKHFREIEVRIPKHRDARVLTRRGYFPGALATEVK</sequence>
<evidence type="ECO:0000313" key="4">
    <source>
        <dbReference type="Proteomes" id="UP000677668"/>
    </source>
</evidence>